<sequence length="188" mass="20613">MNASVVDIVNTALDYLGQAPIINMEERSPNAARARRMWPGARDGVLRSHIWKCAQKRVRLAKLAARPVFGFAFQYQLPPDFLRLAGTEPGEARFSVEGDRLMADAPELLIAYVARVEDANLFDASLRDCLALKLAAMMAFGATASTALAQSLDAQYRDRLKEARSADAREGEAQIHKGPGRWAAARLG</sequence>
<gene>
    <name evidence="2" type="ORF">KL86DPRO_11506</name>
</gene>
<organism evidence="2">
    <name type="scientific">uncultured delta proteobacterium</name>
    <dbReference type="NCBI Taxonomy" id="34034"/>
    <lineage>
        <taxon>Bacteria</taxon>
        <taxon>Deltaproteobacteria</taxon>
        <taxon>environmental samples</taxon>
    </lineage>
</organism>
<name>A0A212JI16_9DELT</name>
<evidence type="ECO:0000313" key="2">
    <source>
        <dbReference type="EMBL" id="SBV99072.1"/>
    </source>
</evidence>
<proteinExistence type="predicted"/>
<evidence type="ECO:0000256" key="1">
    <source>
        <dbReference type="SAM" id="MobiDB-lite"/>
    </source>
</evidence>
<feature type="region of interest" description="Disordered" evidence="1">
    <location>
        <begin position="167"/>
        <end position="188"/>
    </location>
</feature>
<accession>A0A212JI16</accession>
<protein>
    <submittedName>
        <fullName evidence="2">Uncharacterized protein</fullName>
    </submittedName>
</protein>
<dbReference type="AlphaFoldDB" id="A0A212JI16"/>
<reference evidence="2" key="1">
    <citation type="submission" date="2016-04" db="EMBL/GenBank/DDBJ databases">
        <authorList>
            <person name="Evans L.H."/>
            <person name="Alamgir A."/>
            <person name="Owens N."/>
            <person name="Weber N.D."/>
            <person name="Virtaneva K."/>
            <person name="Barbian K."/>
            <person name="Babar A."/>
            <person name="Rosenke K."/>
        </authorList>
    </citation>
    <scope>NUCLEOTIDE SEQUENCE</scope>
    <source>
        <strain evidence="2">86</strain>
    </source>
</reference>
<dbReference type="EMBL" id="FLUQ01000001">
    <property type="protein sequence ID" value="SBV99072.1"/>
    <property type="molecule type" value="Genomic_DNA"/>
</dbReference>